<dbReference type="InterPro" id="IPR021914">
    <property type="entry name" value="TF_DELLA_N"/>
</dbReference>
<dbReference type="EMBL" id="HG996474">
    <property type="protein sequence ID" value="CAG1835036.1"/>
    <property type="molecule type" value="Genomic_DNA"/>
</dbReference>
<organism evidence="3 4">
    <name type="scientific">Musa acuminata subsp. malaccensis</name>
    <name type="common">Wild banana</name>
    <name type="synonym">Musa malaccensis</name>
    <dbReference type="NCBI Taxonomy" id="214687"/>
    <lineage>
        <taxon>Eukaryota</taxon>
        <taxon>Viridiplantae</taxon>
        <taxon>Streptophyta</taxon>
        <taxon>Embryophyta</taxon>
        <taxon>Tracheophyta</taxon>
        <taxon>Spermatophyta</taxon>
        <taxon>Magnoliopsida</taxon>
        <taxon>Liliopsida</taxon>
        <taxon>Zingiberales</taxon>
        <taxon>Musaceae</taxon>
        <taxon>Musa</taxon>
    </lineage>
</organism>
<dbReference type="AlphaFoldDB" id="A0A804KJ19"/>
<dbReference type="Gramene" id="Ma09_t13060.1">
    <property type="protein sequence ID" value="Ma09_p13060.1"/>
    <property type="gene ID" value="Ma09_g13060"/>
</dbReference>
<dbReference type="Gene3D" id="1.10.10.1290">
    <property type="entry name" value="Transcriptional regulator DELLA, N-terminal domain"/>
    <property type="match status" value="1"/>
</dbReference>
<name>A0A804KJ19_MUSAM</name>
<feature type="domain" description="Transcriptional factor DELLA N-terminal" evidence="1">
    <location>
        <begin position="9"/>
        <end position="44"/>
    </location>
</feature>
<dbReference type="Pfam" id="PF12041">
    <property type="entry name" value="DELLA"/>
    <property type="match status" value="1"/>
</dbReference>
<protein>
    <submittedName>
        <fullName evidence="2">(wild Malaysian banana) hypothetical protein</fullName>
    </submittedName>
</protein>
<accession>A0A804KJ19</accession>
<dbReference type="InParanoid" id="A0A804KJ19"/>
<evidence type="ECO:0000313" key="4">
    <source>
        <dbReference type="Proteomes" id="UP000012960"/>
    </source>
</evidence>
<evidence type="ECO:0000313" key="3">
    <source>
        <dbReference type="EnsemblPlants" id="Ma09_p13060.1"/>
    </source>
</evidence>
<dbReference type="Proteomes" id="UP000012960">
    <property type="component" value="Unplaced"/>
</dbReference>
<evidence type="ECO:0000313" key="2">
    <source>
        <dbReference type="EMBL" id="CAG1835036.1"/>
    </source>
</evidence>
<proteinExistence type="predicted"/>
<sequence length="135" mass="14188">MACTATEASNDASLLVQITSDTVHYNPFDLSAWPNSMLSELNAPIPPLVADNGCGAYGSDAQSEMILPPSDLNRSRTCSSSSSSSWVGVVRGRTRSLTEVATSAKPAAVSSMVVDTQEEGARLVHVLLACVEAMR</sequence>
<reference evidence="2" key="1">
    <citation type="submission" date="2021-03" db="EMBL/GenBank/DDBJ databases">
        <authorList>
            <consortium name="Genoscope - CEA"/>
            <person name="William W."/>
        </authorList>
    </citation>
    <scope>NUCLEOTIDE SEQUENCE</scope>
    <source>
        <strain evidence="2">Doubled-haploid Pahang</strain>
    </source>
</reference>
<gene>
    <name evidence="2" type="ORF">GSMUA_231410.1</name>
</gene>
<keyword evidence="4" id="KW-1185">Reference proteome</keyword>
<evidence type="ECO:0000259" key="1">
    <source>
        <dbReference type="Pfam" id="PF12041"/>
    </source>
</evidence>
<reference evidence="3" key="2">
    <citation type="submission" date="2021-05" db="UniProtKB">
        <authorList>
            <consortium name="EnsemblPlants"/>
        </authorList>
    </citation>
    <scope>IDENTIFICATION</scope>
    <source>
        <strain evidence="3">subsp. malaccensis</strain>
    </source>
</reference>
<dbReference type="EnsemblPlants" id="Ma09_t13060.1">
    <property type="protein sequence ID" value="Ma09_p13060.1"/>
    <property type="gene ID" value="Ma09_g13060"/>
</dbReference>
<dbReference type="InterPro" id="IPR038088">
    <property type="entry name" value="DELLA_N_sf"/>
</dbReference>